<evidence type="ECO:0000259" key="2">
    <source>
        <dbReference type="Pfam" id="PF20151"/>
    </source>
</evidence>
<keyword evidence="1" id="KW-1133">Transmembrane helix</keyword>
<feature type="transmembrane region" description="Helical" evidence="1">
    <location>
        <begin position="94"/>
        <end position="115"/>
    </location>
</feature>
<dbReference type="EMBL" id="KZ110605">
    <property type="protein sequence ID" value="OSX58157.1"/>
    <property type="molecule type" value="Genomic_DNA"/>
</dbReference>
<evidence type="ECO:0000313" key="3">
    <source>
        <dbReference type="EMBL" id="OSX58157.1"/>
    </source>
</evidence>
<dbReference type="GeneID" id="36331735"/>
<dbReference type="InterPro" id="IPR045340">
    <property type="entry name" value="DUF6533"/>
</dbReference>
<keyword evidence="1" id="KW-0472">Membrane</keyword>
<dbReference type="Proteomes" id="UP000194127">
    <property type="component" value="Unassembled WGS sequence"/>
</dbReference>
<keyword evidence="1" id="KW-0812">Transmembrane</keyword>
<name>A0A1X6MP14_9APHY</name>
<dbReference type="RefSeq" id="XP_024334951.1">
    <property type="nucleotide sequence ID" value="XM_024486786.1"/>
</dbReference>
<organism evidence="3 4">
    <name type="scientific">Postia placenta MAD-698-R-SB12</name>
    <dbReference type="NCBI Taxonomy" id="670580"/>
    <lineage>
        <taxon>Eukaryota</taxon>
        <taxon>Fungi</taxon>
        <taxon>Dikarya</taxon>
        <taxon>Basidiomycota</taxon>
        <taxon>Agaricomycotina</taxon>
        <taxon>Agaricomycetes</taxon>
        <taxon>Polyporales</taxon>
        <taxon>Adustoporiaceae</taxon>
        <taxon>Rhodonia</taxon>
    </lineage>
</organism>
<protein>
    <recommendedName>
        <fullName evidence="2">DUF6533 domain-containing protein</fullName>
    </recommendedName>
</protein>
<feature type="domain" description="DUF6533" evidence="2">
    <location>
        <begin position="2"/>
        <end position="40"/>
    </location>
</feature>
<evidence type="ECO:0000313" key="4">
    <source>
        <dbReference type="Proteomes" id="UP000194127"/>
    </source>
</evidence>
<sequence>VATIFYDYVLNLRREIDLTWRRGSTTGTILFLANRYLALAYCLFRLTSLIFHSLGRSVDHLLFHTFGNKDTVTVFSALRVYAVSSKNWTLTSLALGWGLVPLVTNIVSIVNQILLQFMCQWSSAG</sequence>
<gene>
    <name evidence="3" type="ORF">POSPLADRAFT_1153892</name>
</gene>
<dbReference type="AlphaFoldDB" id="A0A1X6MP14"/>
<keyword evidence="4" id="KW-1185">Reference proteome</keyword>
<feature type="non-terminal residue" evidence="3">
    <location>
        <position position="1"/>
    </location>
</feature>
<proteinExistence type="predicted"/>
<dbReference type="OrthoDB" id="2803471at2759"/>
<reference evidence="3 4" key="1">
    <citation type="submission" date="2017-04" db="EMBL/GenBank/DDBJ databases">
        <title>Genome Sequence of the Model Brown-Rot Fungus Postia placenta SB12.</title>
        <authorList>
            <consortium name="DOE Joint Genome Institute"/>
            <person name="Gaskell J."/>
            <person name="Kersten P."/>
            <person name="Larrondo L.F."/>
            <person name="Canessa P."/>
            <person name="Martinez D."/>
            <person name="Hibbett D."/>
            <person name="Schmoll M."/>
            <person name="Kubicek C.P."/>
            <person name="Martinez A.T."/>
            <person name="Yadav J."/>
            <person name="Master E."/>
            <person name="Magnuson J.K."/>
            <person name="James T."/>
            <person name="Yaver D."/>
            <person name="Berka R."/>
            <person name="Labutti K."/>
            <person name="Lipzen A."/>
            <person name="Aerts A."/>
            <person name="Barry K."/>
            <person name="Henrissat B."/>
            <person name="Blanchette R."/>
            <person name="Grigoriev I."/>
            <person name="Cullen D."/>
        </authorList>
    </citation>
    <scope>NUCLEOTIDE SEQUENCE [LARGE SCALE GENOMIC DNA]</scope>
    <source>
        <strain evidence="3 4">MAD-698-R-SB12</strain>
    </source>
</reference>
<accession>A0A1X6MP14</accession>
<feature type="transmembrane region" description="Helical" evidence="1">
    <location>
        <begin position="36"/>
        <end position="54"/>
    </location>
</feature>
<dbReference type="Pfam" id="PF20151">
    <property type="entry name" value="DUF6533"/>
    <property type="match status" value="1"/>
</dbReference>
<evidence type="ECO:0000256" key="1">
    <source>
        <dbReference type="SAM" id="Phobius"/>
    </source>
</evidence>